<feature type="domain" description="Thymidylate kinase-like" evidence="12">
    <location>
        <begin position="9"/>
        <end position="199"/>
    </location>
</feature>
<evidence type="ECO:0000256" key="1">
    <source>
        <dbReference type="ARBA" id="ARBA00009776"/>
    </source>
</evidence>
<dbReference type="FunFam" id="3.40.50.300:FF:000225">
    <property type="entry name" value="Thymidylate kinase"/>
    <property type="match status" value="1"/>
</dbReference>
<dbReference type="InterPro" id="IPR018095">
    <property type="entry name" value="Thymidylate_kin_CS"/>
</dbReference>
<keyword evidence="8 11" id="KW-0067">ATP-binding</keyword>
<evidence type="ECO:0000256" key="6">
    <source>
        <dbReference type="ARBA" id="ARBA00022741"/>
    </source>
</evidence>
<dbReference type="InterPro" id="IPR039430">
    <property type="entry name" value="Thymidylate_kin-like_dom"/>
</dbReference>
<name>A0AAJ1V5F7_9LACT</name>
<dbReference type="GO" id="GO:0006235">
    <property type="term" value="P:dTTP biosynthetic process"/>
    <property type="evidence" value="ECO:0007669"/>
    <property type="project" value="UniProtKB-UniRule"/>
</dbReference>
<evidence type="ECO:0000256" key="7">
    <source>
        <dbReference type="ARBA" id="ARBA00022777"/>
    </source>
</evidence>
<dbReference type="GO" id="GO:0004798">
    <property type="term" value="F:dTMP kinase activity"/>
    <property type="evidence" value="ECO:0007669"/>
    <property type="project" value="UniProtKB-UniRule"/>
</dbReference>
<comment type="caution">
    <text evidence="13">The sequence shown here is derived from an EMBL/GenBank/DDBJ whole genome shotgun (WGS) entry which is preliminary data.</text>
</comment>
<organism evidence="13 14">
    <name type="scientific">Facklamia hominis</name>
    <dbReference type="NCBI Taxonomy" id="178214"/>
    <lineage>
        <taxon>Bacteria</taxon>
        <taxon>Bacillati</taxon>
        <taxon>Bacillota</taxon>
        <taxon>Bacilli</taxon>
        <taxon>Lactobacillales</taxon>
        <taxon>Aerococcaceae</taxon>
        <taxon>Facklamia</taxon>
    </lineage>
</organism>
<dbReference type="PANTHER" id="PTHR10344:SF4">
    <property type="entry name" value="UMP-CMP KINASE 2, MITOCHONDRIAL"/>
    <property type="match status" value="1"/>
</dbReference>
<evidence type="ECO:0000256" key="11">
    <source>
        <dbReference type="HAMAP-Rule" id="MF_00165"/>
    </source>
</evidence>
<dbReference type="Gene3D" id="3.40.50.300">
    <property type="entry name" value="P-loop containing nucleotide triphosphate hydrolases"/>
    <property type="match status" value="1"/>
</dbReference>
<accession>A0AAJ1V5F7</accession>
<comment type="similarity">
    <text evidence="1 11">Belongs to the thymidylate kinase family.</text>
</comment>
<protein>
    <recommendedName>
        <fullName evidence="3 11">Thymidylate kinase</fullName>
        <ecNumber evidence="2 11">2.7.4.9</ecNumber>
    </recommendedName>
    <alternativeName>
        <fullName evidence="11">dTMP kinase</fullName>
    </alternativeName>
</protein>
<dbReference type="Pfam" id="PF02223">
    <property type="entry name" value="Thymidylate_kin"/>
    <property type="match status" value="1"/>
</dbReference>
<comment type="function">
    <text evidence="10 11">Phosphorylation of dTMP to form dTDP in both de novo and salvage pathways of dTTP synthesis.</text>
</comment>
<dbReference type="InterPro" id="IPR018094">
    <property type="entry name" value="Thymidylate_kinase"/>
</dbReference>
<dbReference type="NCBIfam" id="TIGR00041">
    <property type="entry name" value="DTMP_kinase"/>
    <property type="match status" value="1"/>
</dbReference>
<dbReference type="PROSITE" id="PS01331">
    <property type="entry name" value="THYMIDYLATE_KINASE"/>
    <property type="match status" value="1"/>
</dbReference>
<reference evidence="13" key="1">
    <citation type="submission" date="2023-05" db="EMBL/GenBank/DDBJ databases">
        <title>Cataloging the Phylogenetic Diversity of Human Bladder Bacteria.</title>
        <authorList>
            <person name="Du J."/>
        </authorList>
    </citation>
    <scope>NUCLEOTIDE SEQUENCE</scope>
    <source>
        <strain evidence="13">UMB1231</strain>
    </source>
</reference>
<sequence>MTKGFFVAFEGPDGSGKTSIINQLKEKLAESSIPVAYTREPGGSPIAEQIRQVLLAVENTAMDYRAEALLLAASRRQHLVETILPNLDQGKLVVSDRFVMSSLAYQGMARGIGIDKVWQINQFAIEDHLPDLTILIDVPAEVGLERIYQARGKRQFDRLDREALEFHQRVRQTYLDLAKNWPRIVVLDGQESVEAISQKCYRILCQQGVISHKEEQI</sequence>
<dbReference type="HAMAP" id="MF_00165">
    <property type="entry name" value="Thymidylate_kinase"/>
    <property type="match status" value="1"/>
</dbReference>
<feature type="binding site" evidence="11">
    <location>
        <begin position="11"/>
        <end position="18"/>
    </location>
    <ligand>
        <name>ATP</name>
        <dbReference type="ChEBI" id="CHEBI:30616"/>
    </ligand>
</feature>
<evidence type="ECO:0000313" key="14">
    <source>
        <dbReference type="Proteomes" id="UP001229251"/>
    </source>
</evidence>
<keyword evidence="6 11" id="KW-0547">Nucleotide-binding</keyword>
<evidence type="ECO:0000256" key="4">
    <source>
        <dbReference type="ARBA" id="ARBA00022679"/>
    </source>
</evidence>
<dbReference type="GO" id="GO:0005524">
    <property type="term" value="F:ATP binding"/>
    <property type="evidence" value="ECO:0007669"/>
    <property type="project" value="UniProtKB-UniRule"/>
</dbReference>
<keyword evidence="4 11" id="KW-0808">Transferase</keyword>
<dbReference type="InterPro" id="IPR027417">
    <property type="entry name" value="P-loop_NTPase"/>
</dbReference>
<comment type="catalytic activity">
    <reaction evidence="9 11">
        <text>dTMP + ATP = dTDP + ADP</text>
        <dbReference type="Rhea" id="RHEA:13517"/>
        <dbReference type="ChEBI" id="CHEBI:30616"/>
        <dbReference type="ChEBI" id="CHEBI:58369"/>
        <dbReference type="ChEBI" id="CHEBI:63528"/>
        <dbReference type="ChEBI" id="CHEBI:456216"/>
        <dbReference type="EC" id="2.7.4.9"/>
    </reaction>
</comment>
<evidence type="ECO:0000256" key="10">
    <source>
        <dbReference type="ARBA" id="ARBA00057735"/>
    </source>
</evidence>
<evidence type="ECO:0000313" key="13">
    <source>
        <dbReference type="EMBL" id="MDK7186964.1"/>
    </source>
</evidence>
<dbReference type="SUPFAM" id="SSF52540">
    <property type="entry name" value="P-loop containing nucleoside triphosphate hydrolases"/>
    <property type="match status" value="1"/>
</dbReference>
<dbReference type="CDD" id="cd01672">
    <property type="entry name" value="TMPK"/>
    <property type="match status" value="1"/>
</dbReference>
<evidence type="ECO:0000256" key="2">
    <source>
        <dbReference type="ARBA" id="ARBA00012980"/>
    </source>
</evidence>
<dbReference type="RefSeq" id="WP_016648779.1">
    <property type="nucleotide sequence ID" value="NZ_JASOOE010000004.1"/>
</dbReference>
<proteinExistence type="inferred from homology"/>
<dbReference type="AlphaFoldDB" id="A0AAJ1V5F7"/>
<dbReference type="GO" id="GO:0006227">
    <property type="term" value="P:dUDP biosynthetic process"/>
    <property type="evidence" value="ECO:0007669"/>
    <property type="project" value="TreeGrafter"/>
</dbReference>
<keyword evidence="5 11" id="KW-0545">Nucleotide biosynthesis</keyword>
<evidence type="ECO:0000256" key="3">
    <source>
        <dbReference type="ARBA" id="ARBA00017144"/>
    </source>
</evidence>
<dbReference type="GO" id="GO:0006233">
    <property type="term" value="P:dTDP biosynthetic process"/>
    <property type="evidence" value="ECO:0007669"/>
    <property type="project" value="InterPro"/>
</dbReference>
<evidence type="ECO:0000259" key="12">
    <source>
        <dbReference type="Pfam" id="PF02223"/>
    </source>
</evidence>
<dbReference type="EMBL" id="JASOOE010000004">
    <property type="protein sequence ID" value="MDK7186964.1"/>
    <property type="molecule type" value="Genomic_DNA"/>
</dbReference>
<keyword evidence="7 11" id="KW-0418">Kinase</keyword>
<evidence type="ECO:0000256" key="5">
    <source>
        <dbReference type="ARBA" id="ARBA00022727"/>
    </source>
</evidence>
<evidence type="ECO:0000256" key="9">
    <source>
        <dbReference type="ARBA" id="ARBA00048743"/>
    </source>
</evidence>
<dbReference type="Proteomes" id="UP001229251">
    <property type="component" value="Unassembled WGS sequence"/>
</dbReference>
<dbReference type="PANTHER" id="PTHR10344">
    <property type="entry name" value="THYMIDYLATE KINASE"/>
    <property type="match status" value="1"/>
</dbReference>
<evidence type="ECO:0000256" key="8">
    <source>
        <dbReference type="ARBA" id="ARBA00022840"/>
    </source>
</evidence>
<dbReference type="EC" id="2.7.4.9" evidence="2 11"/>
<dbReference type="GO" id="GO:0005829">
    <property type="term" value="C:cytosol"/>
    <property type="evidence" value="ECO:0007669"/>
    <property type="project" value="TreeGrafter"/>
</dbReference>
<gene>
    <name evidence="11 13" type="primary">tmk</name>
    <name evidence="13" type="ORF">QP433_03115</name>
</gene>